<keyword evidence="1" id="KW-0547">Nucleotide-binding</keyword>
<reference evidence="4" key="1">
    <citation type="submission" date="2021-03" db="EMBL/GenBank/DDBJ databases">
        <title>Plesiomonas shigelloides zfcc0051, isolated from zebrafish feces.</title>
        <authorList>
            <person name="Vanderhoek Z."/>
            <person name="Gaulke C."/>
        </authorList>
    </citation>
    <scope>NUCLEOTIDE SEQUENCE</scope>
    <source>
        <strain evidence="4">Zfcc0051</strain>
    </source>
</reference>
<organism evidence="4 5">
    <name type="scientific">Plesiomonas shigelloides</name>
    <name type="common">Aeromonas shigelloides</name>
    <dbReference type="NCBI Taxonomy" id="703"/>
    <lineage>
        <taxon>Bacteria</taxon>
        <taxon>Pseudomonadati</taxon>
        <taxon>Pseudomonadota</taxon>
        <taxon>Gammaproteobacteria</taxon>
        <taxon>Enterobacterales</taxon>
        <taxon>Enterobacteriaceae</taxon>
        <taxon>Plesiomonas</taxon>
    </lineage>
</organism>
<name>A0A8I1W8G9_PLESH</name>
<evidence type="ECO:0000256" key="2">
    <source>
        <dbReference type="PIRSR" id="PIRSR640198-3"/>
    </source>
</evidence>
<protein>
    <submittedName>
        <fullName evidence="4">Fic family protein</fullName>
    </submittedName>
</protein>
<evidence type="ECO:0000313" key="4">
    <source>
        <dbReference type="EMBL" id="MBO1109802.1"/>
    </source>
</evidence>
<dbReference type="Pfam" id="PF02661">
    <property type="entry name" value="Fic"/>
    <property type="match status" value="1"/>
</dbReference>
<sequence>MVAKTNLIPNLLHQLKTAPTPTISIISQCILKSVLLNTKKNVMTTPIDTMWHMKPNVALAKQLAKRDVPALVYNAVNLEGVAMTLPEVQTILDGITVGGHKISDQNMAMNQAKTWEFIFNLVDEGRFKFTKEIALQIHSIAGKEEALERGKFRSGYVSITGSEHEPPAPMELDDNWLAVEQEVNRYSDVYDQAITAFLQMARTQFFWDVNKRTGRFMMNGILLSNGYPIINVPAKRQQEFNTLMLDFYSSNDMHAMNVFLRSCLDEKMIRNFKLDLKIS</sequence>
<dbReference type="PANTHER" id="PTHR13504">
    <property type="entry name" value="FIDO DOMAIN-CONTAINING PROTEIN DDB_G0283145"/>
    <property type="match status" value="1"/>
</dbReference>
<dbReference type="InterPro" id="IPR003812">
    <property type="entry name" value="Fido"/>
</dbReference>
<evidence type="ECO:0000256" key="1">
    <source>
        <dbReference type="PIRSR" id="PIRSR640198-2"/>
    </source>
</evidence>
<dbReference type="PROSITE" id="PS51459">
    <property type="entry name" value="FIDO"/>
    <property type="match status" value="1"/>
</dbReference>
<comment type="caution">
    <text evidence="4">The sequence shown here is derived from an EMBL/GenBank/DDBJ whole genome shotgun (WGS) entry which is preliminary data.</text>
</comment>
<dbReference type="PANTHER" id="PTHR13504:SF38">
    <property type="entry name" value="FIDO DOMAIN-CONTAINING PROTEIN"/>
    <property type="match status" value="1"/>
</dbReference>
<dbReference type="GO" id="GO:0005524">
    <property type="term" value="F:ATP binding"/>
    <property type="evidence" value="ECO:0007669"/>
    <property type="project" value="UniProtKB-KW"/>
</dbReference>
<evidence type="ECO:0000313" key="5">
    <source>
        <dbReference type="Proteomes" id="UP000664658"/>
    </source>
</evidence>
<dbReference type="Proteomes" id="UP000664658">
    <property type="component" value="Unassembled WGS sequence"/>
</dbReference>
<feature type="site" description="Important for autoinhibition of adenylyltransferase activity" evidence="2">
    <location>
        <position position="79"/>
    </location>
</feature>
<dbReference type="InterPro" id="IPR036597">
    <property type="entry name" value="Fido-like_dom_sf"/>
</dbReference>
<dbReference type="EMBL" id="JAFNAA010000033">
    <property type="protein sequence ID" value="MBO1109802.1"/>
    <property type="molecule type" value="Genomic_DNA"/>
</dbReference>
<proteinExistence type="predicted"/>
<accession>A0A8I1W8G9</accession>
<keyword evidence="1" id="KW-0067">ATP-binding</keyword>
<dbReference type="RefSeq" id="WP_207542753.1">
    <property type="nucleotide sequence ID" value="NZ_JAFNAA010000033.1"/>
</dbReference>
<evidence type="ECO:0000259" key="3">
    <source>
        <dbReference type="PROSITE" id="PS51459"/>
    </source>
</evidence>
<dbReference type="Gene3D" id="1.10.3290.10">
    <property type="entry name" value="Fido-like domain"/>
    <property type="match status" value="1"/>
</dbReference>
<gene>
    <name evidence="4" type="ORF">J2R62_16620</name>
</gene>
<feature type="binding site" evidence="1">
    <location>
        <begin position="208"/>
        <end position="215"/>
    </location>
    <ligand>
        <name>ATP</name>
        <dbReference type="ChEBI" id="CHEBI:30616"/>
    </ligand>
</feature>
<dbReference type="InterPro" id="IPR040198">
    <property type="entry name" value="Fido_containing"/>
</dbReference>
<dbReference type="AlphaFoldDB" id="A0A8I1W8G9"/>
<feature type="domain" description="Fido" evidence="3">
    <location>
        <begin position="129"/>
        <end position="262"/>
    </location>
</feature>
<dbReference type="SUPFAM" id="SSF140931">
    <property type="entry name" value="Fic-like"/>
    <property type="match status" value="1"/>
</dbReference>